<dbReference type="PANTHER" id="PTHR31480">
    <property type="entry name" value="BIFUNCTIONAL LYCOPENE CYCLASE/PHYTOENE SYNTHASE"/>
    <property type="match status" value="1"/>
</dbReference>
<evidence type="ECO:0000313" key="6">
    <source>
        <dbReference type="EMBL" id="QPP07602.1"/>
    </source>
</evidence>
<organism evidence="6 7">
    <name type="scientific">Streptomyces bathyalis</name>
    <dbReference type="NCBI Taxonomy" id="2710756"/>
    <lineage>
        <taxon>Bacteria</taxon>
        <taxon>Bacillati</taxon>
        <taxon>Actinomycetota</taxon>
        <taxon>Actinomycetes</taxon>
        <taxon>Kitasatosporales</taxon>
        <taxon>Streptomycetaceae</taxon>
        <taxon>Streptomyces</taxon>
    </lineage>
</organism>
<dbReference type="SUPFAM" id="SSF48576">
    <property type="entry name" value="Terpenoid synthases"/>
    <property type="match status" value="1"/>
</dbReference>
<comment type="cofactor">
    <cofactor evidence="5">
        <name>ATP</name>
        <dbReference type="ChEBI" id="CHEBI:30616"/>
    </cofactor>
</comment>
<dbReference type="Proteomes" id="UP000595046">
    <property type="component" value="Chromosome"/>
</dbReference>
<dbReference type="RefSeq" id="WP_197351411.1">
    <property type="nucleotide sequence ID" value="NZ_CP048882.1"/>
</dbReference>
<dbReference type="SFLD" id="SFLDG01018">
    <property type="entry name" value="Squalene/Phytoene_Synthase_Lik"/>
    <property type="match status" value="1"/>
</dbReference>
<proteinExistence type="inferred from homology"/>
<dbReference type="GO" id="GO:0051996">
    <property type="term" value="F:squalene synthase [NAD(P)H] activity"/>
    <property type="evidence" value="ECO:0007669"/>
    <property type="project" value="InterPro"/>
</dbReference>
<dbReference type="SFLD" id="SFLDG01212">
    <property type="entry name" value="Phytoene_synthase_like"/>
    <property type="match status" value="1"/>
</dbReference>
<evidence type="ECO:0000256" key="1">
    <source>
        <dbReference type="ARBA" id="ARBA00004684"/>
    </source>
</evidence>
<evidence type="ECO:0000256" key="3">
    <source>
        <dbReference type="ARBA" id="ARBA00022679"/>
    </source>
</evidence>
<comment type="similarity">
    <text evidence="2">Belongs to the phytoene/squalene synthase family.</text>
</comment>
<dbReference type="SFLD" id="SFLDS00005">
    <property type="entry name" value="Isoprenoid_Synthase_Type_I"/>
    <property type="match status" value="1"/>
</dbReference>
<dbReference type="Pfam" id="PF00494">
    <property type="entry name" value="SQS_PSY"/>
    <property type="match status" value="1"/>
</dbReference>
<dbReference type="CDD" id="cd00683">
    <property type="entry name" value="Trans_IPPS_HH"/>
    <property type="match status" value="1"/>
</dbReference>
<protein>
    <submittedName>
        <fullName evidence="6">Phytoene/squalene synthase family protein</fullName>
    </submittedName>
</protein>
<keyword evidence="3" id="KW-0808">Transferase</keyword>
<dbReference type="InterPro" id="IPR019845">
    <property type="entry name" value="Squalene/phytoene_synthase_CS"/>
</dbReference>
<reference evidence="7" key="1">
    <citation type="submission" date="2020-02" db="EMBL/GenBank/DDBJ databases">
        <title>Streptomyces sp. ASO4wet.</title>
        <authorList>
            <person name="Risdian C."/>
            <person name="Landwehr W."/>
            <person name="Schupp P."/>
            <person name="Wink J."/>
        </authorList>
    </citation>
    <scope>NUCLEOTIDE SEQUENCE [LARGE SCALE GENOMIC DNA]</scope>
    <source>
        <strain evidence="7">ASO4wet</strain>
    </source>
</reference>
<sequence length="326" mass="36271">MLRGELNAADVLDPALRAAYARCRELNARDGKTYFLATRLLTPRQRPAVHALYGFARWADDIVDAPDPAISLDERGARLLRLDADLRAALRSGRSTHPVIAALADTAVRYAIDPQHFSDFMRSMRMDLTVAEYGTYEDLRDYMHGSAAVIGLQVLPVLGTVAPPDEAGPHAASLGIAFQLTNFLRDVGEDLDRHRIYLPQDLLAAHGVDRELLRWCRLHRRNDGRVRAAVRELAGTTREIYQHAARGVPMLYPVSRPCVETALLLYRGILDEIEATDCAVMHRRTVVPRGRKARALLPALARTAALRARRTPFPERRGALPGTVLP</sequence>
<name>A0A7T1WSY0_9ACTN</name>
<dbReference type="EMBL" id="CP048882">
    <property type="protein sequence ID" value="QPP07602.1"/>
    <property type="molecule type" value="Genomic_DNA"/>
</dbReference>
<dbReference type="InterPro" id="IPR044843">
    <property type="entry name" value="Trans_IPPS_bact-type"/>
</dbReference>
<evidence type="ECO:0000256" key="4">
    <source>
        <dbReference type="ARBA" id="ARBA00022746"/>
    </source>
</evidence>
<keyword evidence="4" id="KW-0125">Carotenoid biosynthesis</keyword>
<evidence type="ECO:0000313" key="7">
    <source>
        <dbReference type="Proteomes" id="UP000595046"/>
    </source>
</evidence>
<evidence type="ECO:0000256" key="2">
    <source>
        <dbReference type="ARBA" id="ARBA00006251"/>
    </source>
</evidence>
<dbReference type="GO" id="GO:0004311">
    <property type="term" value="F:geranylgeranyl diphosphate synthase activity"/>
    <property type="evidence" value="ECO:0007669"/>
    <property type="project" value="InterPro"/>
</dbReference>
<dbReference type="AlphaFoldDB" id="A0A7T1WSY0"/>
<evidence type="ECO:0000256" key="5">
    <source>
        <dbReference type="ARBA" id="ARBA00053028"/>
    </source>
</evidence>
<dbReference type="FunFam" id="1.10.600.10:FF:000020">
    <property type="entry name" value="Phytoene synthase"/>
    <property type="match status" value="1"/>
</dbReference>
<dbReference type="InterPro" id="IPR008949">
    <property type="entry name" value="Isoprenoid_synthase_dom_sf"/>
</dbReference>
<dbReference type="UniPathway" id="UPA00799"/>
<dbReference type="KEGG" id="sbat:G4Z16_15740"/>
<gene>
    <name evidence="6" type="ORF">G4Z16_15740</name>
</gene>
<dbReference type="InterPro" id="IPR033904">
    <property type="entry name" value="Trans_IPPS_HH"/>
</dbReference>
<dbReference type="Gene3D" id="1.10.600.10">
    <property type="entry name" value="Farnesyl Diphosphate Synthase"/>
    <property type="match status" value="1"/>
</dbReference>
<comment type="pathway">
    <text evidence="1">Carotenoid biosynthesis; phytoene biosynthesis.</text>
</comment>
<keyword evidence="7" id="KW-1185">Reference proteome</keyword>
<dbReference type="GO" id="GO:0016117">
    <property type="term" value="P:carotenoid biosynthetic process"/>
    <property type="evidence" value="ECO:0007669"/>
    <property type="project" value="UniProtKB-KW"/>
</dbReference>
<dbReference type="PROSITE" id="PS01045">
    <property type="entry name" value="SQUALEN_PHYTOEN_SYN_2"/>
    <property type="match status" value="1"/>
</dbReference>
<accession>A0A7T1WSY0</accession>
<dbReference type="InterPro" id="IPR002060">
    <property type="entry name" value="Squ/phyt_synthse"/>
</dbReference>